<comment type="subunit">
    <text evidence="2">Homotetramer.</text>
</comment>
<comment type="caution">
    <text evidence="4">The sequence shown here is derived from an EMBL/GenBank/DDBJ whole genome shotgun (WGS) entry which is preliminary data.</text>
</comment>
<dbReference type="GO" id="GO:0003677">
    <property type="term" value="F:DNA binding"/>
    <property type="evidence" value="ECO:0007669"/>
    <property type="project" value="UniProtKB-KW"/>
</dbReference>
<gene>
    <name evidence="4" type="primary">ssb</name>
    <name evidence="4" type="ORF">P8V03_00730</name>
</gene>
<dbReference type="PIRSF" id="PIRSF002070">
    <property type="entry name" value="SSB"/>
    <property type="match status" value="1"/>
</dbReference>
<dbReference type="PANTHER" id="PTHR10302">
    <property type="entry name" value="SINGLE-STRANDED DNA-BINDING PROTEIN"/>
    <property type="match status" value="1"/>
</dbReference>
<dbReference type="InterPro" id="IPR000424">
    <property type="entry name" value="Primosome_PriB/ssb"/>
</dbReference>
<dbReference type="Proteomes" id="UP001281656">
    <property type="component" value="Unassembled WGS sequence"/>
</dbReference>
<dbReference type="Pfam" id="PF00436">
    <property type="entry name" value="SSB"/>
    <property type="match status" value="1"/>
</dbReference>
<dbReference type="HAMAP" id="MF_00984">
    <property type="entry name" value="SSB"/>
    <property type="match status" value="1"/>
</dbReference>
<dbReference type="Gene3D" id="2.40.50.140">
    <property type="entry name" value="Nucleic acid-binding proteins"/>
    <property type="match status" value="1"/>
</dbReference>
<dbReference type="RefSeq" id="WP_318796369.1">
    <property type="nucleotide sequence ID" value="NZ_JARUJP010000001.1"/>
</dbReference>
<evidence type="ECO:0000313" key="5">
    <source>
        <dbReference type="Proteomes" id="UP001281656"/>
    </source>
</evidence>
<accession>A0ABU4JNI4</accession>
<dbReference type="PROSITE" id="PS50935">
    <property type="entry name" value="SSB"/>
    <property type="match status" value="1"/>
</dbReference>
<comment type="caution">
    <text evidence="2">Lacks conserved residue(s) required for the propagation of feature annotation.</text>
</comment>
<evidence type="ECO:0000256" key="2">
    <source>
        <dbReference type="HAMAP-Rule" id="MF_00984"/>
    </source>
</evidence>
<sequence length="111" mass="12712">MNKVVLIGRLTKDAELMQLEGKERGVLRFTLAVDRRFSNNSGGKEADFIPVRYWSDFGHKIQPYLLKGKLIGVSGKVSTRSYTTDESAKRYVTEIEADNIQFLERKKEDIV</sequence>
<evidence type="ECO:0000313" key="4">
    <source>
        <dbReference type="EMBL" id="MDW8799675.1"/>
    </source>
</evidence>
<dbReference type="PANTHER" id="PTHR10302:SF27">
    <property type="entry name" value="SINGLE-STRANDED DNA-BINDING PROTEIN"/>
    <property type="match status" value="1"/>
</dbReference>
<evidence type="ECO:0000256" key="3">
    <source>
        <dbReference type="PIRNR" id="PIRNR002070"/>
    </source>
</evidence>
<keyword evidence="5" id="KW-1185">Reference proteome</keyword>
<dbReference type="NCBIfam" id="TIGR00621">
    <property type="entry name" value="ssb"/>
    <property type="match status" value="1"/>
</dbReference>
<protein>
    <recommendedName>
        <fullName evidence="2 3">Single-stranded DNA-binding protein</fullName>
        <shortName evidence="2">SSB</shortName>
    </recommendedName>
</protein>
<dbReference type="SUPFAM" id="SSF50249">
    <property type="entry name" value="Nucleic acid-binding proteins"/>
    <property type="match status" value="1"/>
</dbReference>
<name>A0ABU4JNI4_9CLOT</name>
<dbReference type="InterPro" id="IPR012340">
    <property type="entry name" value="NA-bd_OB-fold"/>
</dbReference>
<dbReference type="CDD" id="cd04496">
    <property type="entry name" value="SSB_OBF"/>
    <property type="match status" value="1"/>
</dbReference>
<organism evidence="4 5">
    <name type="scientific">Clostridium tanneri</name>
    <dbReference type="NCBI Taxonomy" id="3037988"/>
    <lineage>
        <taxon>Bacteria</taxon>
        <taxon>Bacillati</taxon>
        <taxon>Bacillota</taxon>
        <taxon>Clostridia</taxon>
        <taxon>Eubacteriales</taxon>
        <taxon>Clostridiaceae</taxon>
        <taxon>Clostridium</taxon>
    </lineage>
</organism>
<dbReference type="InterPro" id="IPR011344">
    <property type="entry name" value="ssDNA-bd"/>
</dbReference>
<reference evidence="4 5" key="1">
    <citation type="submission" date="2023-04" db="EMBL/GenBank/DDBJ databases">
        <title>Clostridium tannerae sp. nov., isolated from the fecal material of an alpaca.</title>
        <authorList>
            <person name="Miller S."/>
            <person name="Hendry M."/>
            <person name="King J."/>
            <person name="Sankaranarayanan K."/>
            <person name="Lawson P.A."/>
        </authorList>
    </citation>
    <scope>NUCLEOTIDE SEQUENCE [LARGE SCALE GENOMIC DNA]</scope>
    <source>
        <strain evidence="4 5">A1-XYC3</strain>
    </source>
</reference>
<keyword evidence="1 2" id="KW-0238">DNA-binding</keyword>
<evidence type="ECO:0000256" key="1">
    <source>
        <dbReference type="ARBA" id="ARBA00023125"/>
    </source>
</evidence>
<proteinExistence type="inferred from homology"/>
<dbReference type="EMBL" id="JARUJP010000001">
    <property type="protein sequence ID" value="MDW8799675.1"/>
    <property type="molecule type" value="Genomic_DNA"/>
</dbReference>